<feature type="region of interest" description="Disordered" evidence="1">
    <location>
        <begin position="476"/>
        <end position="496"/>
    </location>
</feature>
<feature type="compositionally biased region" description="Low complexity" evidence="1">
    <location>
        <begin position="332"/>
        <end position="351"/>
    </location>
</feature>
<evidence type="ECO:0000313" key="2">
    <source>
        <dbReference type="EMBL" id="ORZ35176.1"/>
    </source>
</evidence>
<accession>A0A1Y2HKU2</accession>
<name>A0A1Y2HKU2_9FUNG</name>
<feature type="compositionally biased region" description="Low complexity" evidence="1">
    <location>
        <begin position="383"/>
        <end position="396"/>
    </location>
</feature>
<reference evidence="2 3" key="1">
    <citation type="submission" date="2016-07" db="EMBL/GenBank/DDBJ databases">
        <title>Pervasive Adenine N6-methylation of Active Genes in Fungi.</title>
        <authorList>
            <consortium name="DOE Joint Genome Institute"/>
            <person name="Mondo S.J."/>
            <person name="Dannebaum R.O."/>
            <person name="Kuo R.C."/>
            <person name="Labutti K."/>
            <person name="Haridas S."/>
            <person name="Kuo A."/>
            <person name="Salamov A."/>
            <person name="Ahrendt S.R."/>
            <person name="Lipzen A."/>
            <person name="Sullivan W."/>
            <person name="Andreopoulos W.B."/>
            <person name="Clum A."/>
            <person name="Lindquist E."/>
            <person name="Daum C."/>
            <person name="Ramamoorthy G.K."/>
            <person name="Gryganskyi A."/>
            <person name="Culley D."/>
            <person name="Magnuson J.K."/>
            <person name="James T.Y."/>
            <person name="O'Malley M.A."/>
            <person name="Stajich J.E."/>
            <person name="Spatafora J.W."/>
            <person name="Visel A."/>
            <person name="Grigoriev I.V."/>
        </authorList>
    </citation>
    <scope>NUCLEOTIDE SEQUENCE [LARGE SCALE GENOMIC DNA]</scope>
    <source>
        <strain evidence="2 3">PL171</strain>
    </source>
</reference>
<sequence>MESTHTAHSLDHIAVIDIQYSRTVLAYSPATHHDARKLGNTGVTLAMASLPDSFSAGPTAPPGPSQEDPTIIRTRRQVIAHLPLALANGHKLALVLTLNAPFTLRRSTHGGSRTHPATVEYRDISLPSVVGLVRALAARLSLLVDPSLVPHRDPPRDGEDKVTVVPHVQDMVEHFLVPCIPKSIEIDSFAVLGDSPAVPTFALADDVDDPSESATTAVLKNALVFHTASPFGLALSNHSSFTLKSQPHAMWMLAMFARLQTIADSCTIRTNTTSITDAVATAGASRSRSRSRSPTNASISHHSSHSSSSPSPPASTSSNHGDSAPNATRVNSSSRSMHSINSSTSGIISGHSTGPPSMGLFAWFGNLGRRASAALSHQTALPAAGDSAASSTGDRAQSPHPHSSPTAVALSVPTHFTLHLPALPESVANSSTFAATWVPSHSSAALFLQPADCQPPSPDPVAVPAHLDLLFPTTSTRSTAITPGSAPDSPASSRTGYSTATLAMHTAPPGTLISPFTSGTHLPHLSLPPSTSSPTAASTPAAPAGPIIDRIVSVVDSACDASDCQVTVGYALATAGGGAGATGPGGAGRVTASGGAGGGVVRRVWVAKESALGRGVVVVPGHFEQSQQGAGGRARDKESAVSGAKRDNVSLAAVVDVLLQQG</sequence>
<evidence type="ECO:0000313" key="3">
    <source>
        <dbReference type="Proteomes" id="UP000193411"/>
    </source>
</evidence>
<feature type="compositionally biased region" description="Polar residues" evidence="1">
    <location>
        <begin position="319"/>
        <end position="331"/>
    </location>
</feature>
<feature type="region of interest" description="Disordered" evidence="1">
    <location>
        <begin position="279"/>
        <end position="351"/>
    </location>
</feature>
<proteinExistence type="predicted"/>
<feature type="region of interest" description="Disordered" evidence="1">
    <location>
        <begin position="518"/>
        <end position="541"/>
    </location>
</feature>
<feature type="region of interest" description="Disordered" evidence="1">
    <location>
        <begin position="378"/>
        <end position="407"/>
    </location>
</feature>
<gene>
    <name evidence="2" type="ORF">BCR44DRAFT_47694</name>
</gene>
<feature type="compositionally biased region" description="Low complexity" evidence="1">
    <location>
        <begin position="298"/>
        <end position="318"/>
    </location>
</feature>
<keyword evidence="3" id="KW-1185">Reference proteome</keyword>
<organism evidence="2 3">
    <name type="scientific">Catenaria anguillulae PL171</name>
    <dbReference type="NCBI Taxonomy" id="765915"/>
    <lineage>
        <taxon>Eukaryota</taxon>
        <taxon>Fungi</taxon>
        <taxon>Fungi incertae sedis</taxon>
        <taxon>Blastocladiomycota</taxon>
        <taxon>Blastocladiomycetes</taxon>
        <taxon>Blastocladiales</taxon>
        <taxon>Catenariaceae</taxon>
        <taxon>Catenaria</taxon>
    </lineage>
</organism>
<comment type="caution">
    <text evidence="2">The sequence shown here is derived from an EMBL/GenBank/DDBJ whole genome shotgun (WGS) entry which is preliminary data.</text>
</comment>
<protein>
    <submittedName>
        <fullName evidence="2">Uncharacterized protein</fullName>
    </submittedName>
</protein>
<dbReference type="EMBL" id="MCFL01000023">
    <property type="protein sequence ID" value="ORZ35176.1"/>
    <property type="molecule type" value="Genomic_DNA"/>
</dbReference>
<dbReference type="OrthoDB" id="10686897at2759"/>
<dbReference type="AlphaFoldDB" id="A0A1Y2HKU2"/>
<evidence type="ECO:0000256" key="1">
    <source>
        <dbReference type="SAM" id="MobiDB-lite"/>
    </source>
</evidence>
<dbReference type="Proteomes" id="UP000193411">
    <property type="component" value="Unassembled WGS sequence"/>
</dbReference>